<dbReference type="Proteomes" id="UP001500984">
    <property type="component" value="Unassembled WGS sequence"/>
</dbReference>
<dbReference type="SUPFAM" id="SSF52540">
    <property type="entry name" value="P-loop containing nucleoside triphosphate hydrolases"/>
    <property type="match status" value="1"/>
</dbReference>
<dbReference type="Pfam" id="PF00005">
    <property type="entry name" value="ABC_tran"/>
    <property type="match status" value="1"/>
</dbReference>
<feature type="compositionally biased region" description="Low complexity" evidence="4">
    <location>
        <begin position="19"/>
        <end position="79"/>
    </location>
</feature>
<dbReference type="Gene3D" id="3.40.50.300">
    <property type="entry name" value="P-loop containing nucleotide triphosphate hydrolases"/>
    <property type="match status" value="1"/>
</dbReference>
<dbReference type="InterPro" id="IPR015854">
    <property type="entry name" value="ABC_transpr_LolD-like"/>
</dbReference>
<dbReference type="PANTHER" id="PTHR24220">
    <property type="entry name" value="IMPORT ATP-BINDING PROTEIN"/>
    <property type="match status" value="1"/>
</dbReference>
<organism evidence="6 7">
    <name type="scientific">Brevibacterium salitolerans</name>
    <dbReference type="NCBI Taxonomy" id="1403566"/>
    <lineage>
        <taxon>Bacteria</taxon>
        <taxon>Bacillati</taxon>
        <taxon>Actinomycetota</taxon>
        <taxon>Actinomycetes</taxon>
        <taxon>Micrococcales</taxon>
        <taxon>Brevibacteriaceae</taxon>
        <taxon>Brevibacterium</taxon>
    </lineage>
</organism>
<gene>
    <name evidence="6" type="ORF">GCM10009823_13850</name>
</gene>
<evidence type="ECO:0000313" key="7">
    <source>
        <dbReference type="Proteomes" id="UP001500984"/>
    </source>
</evidence>
<keyword evidence="2" id="KW-0547">Nucleotide-binding</keyword>
<proteinExistence type="predicted"/>
<dbReference type="InterPro" id="IPR003439">
    <property type="entry name" value="ABC_transporter-like_ATP-bd"/>
</dbReference>
<accession>A0ABP5I7V1</accession>
<evidence type="ECO:0000256" key="3">
    <source>
        <dbReference type="ARBA" id="ARBA00022840"/>
    </source>
</evidence>
<sequence>MNTYPHSQPVHTPPPAPAHAPAYAAAPGSTTDAAPAHAAAHSAPASGAPAANAVGAAPAQPGSAGHVAPSAASAAAPGGTAPAISARGLLKAYGPTHALAGVDLVVPQGESLAIMGPSGSGKSTLLHVLAGMILPDSGTVTLGAGQAAGAEVTGMSTGERTRLRRESFGFVFQQGLLLPELTAEENVAVAAMLKGAPRAQATARAREWLGSLGLAEHANKRIGQLSGGQAQRVAIARAQITEPAVIFADEPTGALDSTTSAEVLRILLDTTVGRGRTLIMVTHDEKVAATCRRTVRLADGRIVADSAVAASTYGGAGYAQQEGGAR</sequence>
<dbReference type="PANTHER" id="PTHR24220:SF685">
    <property type="entry name" value="ABC TRANSPORTER RELATED"/>
    <property type="match status" value="1"/>
</dbReference>
<feature type="domain" description="ABC transporter" evidence="5">
    <location>
        <begin position="84"/>
        <end position="324"/>
    </location>
</feature>
<comment type="caution">
    <text evidence="6">The sequence shown here is derived from an EMBL/GenBank/DDBJ whole genome shotgun (WGS) entry which is preliminary data.</text>
</comment>
<feature type="region of interest" description="Disordered" evidence="4">
    <location>
        <begin position="1"/>
        <end position="79"/>
    </location>
</feature>
<dbReference type="InterPro" id="IPR017911">
    <property type="entry name" value="MacB-like_ATP-bd"/>
</dbReference>
<dbReference type="EMBL" id="BAAAPZ010000004">
    <property type="protein sequence ID" value="GAA2094697.1"/>
    <property type="molecule type" value="Genomic_DNA"/>
</dbReference>
<evidence type="ECO:0000256" key="1">
    <source>
        <dbReference type="ARBA" id="ARBA00022448"/>
    </source>
</evidence>
<evidence type="ECO:0000313" key="6">
    <source>
        <dbReference type="EMBL" id="GAA2094697.1"/>
    </source>
</evidence>
<keyword evidence="3" id="KW-0067">ATP-binding</keyword>
<dbReference type="InterPro" id="IPR003593">
    <property type="entry name" value="AAA+_ATPase"/>
</dbReference>
<evidence type="ECO:0000256" key="2">
    <source>
        <dbReference type="ARBA" id="ARBA00022741"/>
    </source>
</evidence>
<protein>
    <recommendedName>
        <fullName evidence="5">ABC transporter domain-containing protein</fullName>
    </recommendedName>
</protein>
<name>A0ABP5I7V1_9MICO</name>
<dbReference type="PROSITE" id="PS50893">
    <property type="entry name" value="ABC_TRANSPORTER_2"/>
    <property type="match status" value="1"/>
</dbReference>
<dbReference type="CDD" id="cd03255">
    <property type="entry name" value="ABC_MJ0796_LolCDE_FtsE"/>
    <property type="match status" value="1"/>
</dbReference>
<feature type="compositionally biased region" description="Polar residues" evidence="4">
    <location>
        <begin position="1"/>
        <end position="10"/>
    </location>
</feature>
<keyword evidence="1" id="KW-0813">Transport</keyword>
<keyword evidence="7" id="KW-1185">Reference proteome</keyword>
<reference evidence="7" key="1">
    <citation type="journal article" date="2019" name="Int. J. Syst. Evol. Microbiol.">
        <title>The Global Catalogue of Microorganisms (GCM) 10K type strain sequencing project: providing services to taxonomists for standard genome sequencing and annotation.</title>
        <authorList>
            <consortium name="The Broad Institute Genomics Platform"/>
            <consortium name="The Broad Institute Genome Sequencing Center for Infectious Disease"/>
            <person name="Wu L."/>
            <person name="Ma J."/>
        </authorList>
    </citation>
    <scope>NUCLEOTIDE SEQUENCE [LARGE SCALE GENOMIC DNA]</scope>
    <source>
        <strain evidence="7">JCM 15900</strain>
    </source>
</reference>
<dbReference type="InterPro" id="IPR027417">
    <property type="entry name" value="P-loop_NTPase"/>
</dbReference>
<dbReference type="SMART" id="SM00382">
    <property type="entry name" value="AAA"/>
    <property type="match status" value="1"/>
</dbReference>
<evidence type="ECO:0000259" key="5">
    <source>
        <dbReference type="PROSITE" id="PS50893"/>
    </source>
</evidence>
<evidence type="ECO:0000256" key="4">
    <source>
        <dbReference type="SAM" id="MobiDB-lite"/>
    </source>
</evidence>